<accession>A0A4D5ZH64</accession>
<dbReference type="EMBL" id="MK552140">
    <property type="protein sequence ID" value="QBX06852.1"/>
    <property type="molecule type" value="Genomic_DNA"/>
</dbReference>
<keyword evidence="2" id="KW-1185">Reference proteome</keyword>
<protein>
    <submittedName>
        <fullName evidence="1">Uncharacterized protein</fullName>
    </submittedName>
</protein>
<reference evidence="1 2" key="1">
    <citation type="submission" date="2019-02" db="EMBL/GenBank/DDBJ databases">
        <title>Complete genome sequence of Burkholderia cenocepacia phage BcepSaruman.</title>
        <authorList>
            <person name="Park K."/>
            <person name="Liu M."/>
            <person name="Gill J."/>
        </authorList>
    </citation>
    <scope>NUCLEOTIDE SEQUENCE [LARGE SCALE GENOMIC DNA]</scope>
</reference>
<proteinExistence type="predicted"/>
<dbReference type="Proteomes" id="UP000296455">
    <property type="component" value="Segment"/>
</dbReference>
<organism evidence="1 2">
    <name type="scientific">Burkholderia phage BcepSaruman</name>
    <dbReference type="NCBI Taxonomy" id="2530032"/>
    <lineage>
        <taxon>Viruses</taxon>
        <taxon>Duplodnaviria</taxon>
        <taxon>Heunggongvirae</taxon>
        <taxon>Uroviricota</taxon>
        <taxon>Caudoviricetes</taxon>
        <taxon>Sarumanvirus</taxon>
        <taxon>Sarumanvirus bcepsaruman</taxon>
    </lineage>
</organism>
<name>A0A4D5ZH64_9CAUD</name>
<sequence>MIYLSNIYCAECETRIGSADGPVGYILCVSCNQEREDEIELMGEDEEDD</sequence>
<gene>
    <name evidence="1" type="ORF">BcepSaruman_439</name>
</gene>
<evidence type="ECO:0000313" key="2">
    <source>
        <dbReference type="Proteomes" id="UP000296455"/>
    </source>
</evidence>
<evidence type="ECO:0000313" key="1">
    <source>
        <dbReference type="EMBL" id="QBX06852.1"/>
    </source>
</evidence>